<reference evidence="1 2" key="1">
    <citation type="submission" date="2019-03" db="EMBL/GenBank/DDBJ databases">
        <title>Above-ground endophytic microbial communities from plants in different locations in the United States.</title>
        <authorList>
            <person name="Frank C."/>
        </authorList>
    </citation>
    <scope>NUCLEOTIDE SEQUENCE [LARGE SCALE GENOMIC DNA]</scope>
    <source>
        <strain evidence="1 2">LP_13_YM</strain>
    </source>
</reference>
<comment type="caution">
    <text evidence="1">The sequence shown here is derived from an EMBL/GenBank/DDBJ whole genome shotgun (WGS) entry which is preliminary data.</text>
</comment>
<dbReference type="RefSeq" id="WP_132143704.1">
    <property type="nucleotide sequence ID" value="NZ_SMCS01000003.1"/>
</dbReference>
<evidence type="ECO:0000313" key="2">
    <source>
        <dbReference type="Proteomes" id="UP000295645"/>
    </source>
</evidence>
<gene>
    <name evidence="1" type="ORF">EC912_103446</name>
</gene>
<sequence>MKVAIMQPYFFPYIGYFQLMHAVEKFVIYDDAQYMKGGWINRNRILHTGAPLWWSAPVTHDSLKLPINRRTYSPGKEHRDRLIRQLDAAYRTAPHFHSVRDLVVECLSFNSINVATFNTNLLTTLARALDLPCQLLLSSDISASATTGEERVLDICESLGATIYINTPGGRKLYSHEHFLSRHIRLCFLCPEVPAYTQLGHPPIPGLSIVDCLMFNGLKKTRTLTSQYTVENAHHE</sequence>
<dbReference type="AlphaFoldDB" id="A0A4R3YUR3"/>
<protein>
    <submittedName>
        <fullName evidence="1">WbqC-like protein</fullName>
    </submittedName>
</protein>
<dbReference type="Proteomes" id="UP000295645">
    <property type="component" value="Unassembled WGS sequence"/>
</dbReference>
<dbReference type="InterPro" id="IPR014985">
    <property type="entry name" value="WbqC"/>
</dbReference>
<dbReference type="EMBL" id="SMCS01000003">
    <property type="protein sequence ID" value="TCV94953.1"/>
    <property type="molecule type" value="Genomic_DNA"/>
</dbReference>
<proteinExistence type="predicted"/>
<accession>A0A4R3YUR3</accession>
<dbReference type="OrthoDB" id="3611744at2"/>
<organism evidence="1 2">
    <name type="scientific">Luteibacter rhizovicinus</name>
    <dbReference type="NCBI Taxonomy" id="242606"/>
    <lineage>
        <taxon>Bacteria</taxon>
        <taxon>Pseudomonadati</taxon>
        <taxon>Pseudomonadota</taxon>
        <taxon>Gammaproteobacteria</taxon>
        <taxon>Lysobacterales</taxon>
        <taxon>Rhodanobacteraceae</taxon>
        <taxon>Luteibacter</taxon>
    </lineage>
</organism>
<name>A0A4R3YUR3_9GAMM</name>
<keyword evidence="2" id="KW-1185">Reference proteome</keyword>
<dbReference type="Pfam" id="PF08889">
    <property type="entry name" value="WbqC"/>
    <property type="match status" value="1"/>
</dbReference>
<evidence type="ECO:0000313" key="1">
    <source>
        <dbReference type="EMBL" id="TCV94953.1"/>
    </source>
</evidence>